<dbReference type="InterPro" id="IPR016161">
    <property type="entry name" value="Ald_DH/histidinol_DH"/>
</dbReference>
<dbReference type="Gene3D" id="3.40.309.10">
    <property type="entry name" value="Aldehyde Dehydrogenase, Chain A, domain 2"/>
    <property type="match status" value="1"/>
</dbReference>
<reference evidence="6 7" key="1">
    <citation type="submission" date="2016-11" db="EMBL/GenBank/DDBJ databases">
        <authorList>
            <person name="Jaros S."/>
            <person name="Januszkiewicz K."/>
            <person name="Wedrychowicz H."/>
        </authorList>
    </citation>
    <scope>NUCLEOTIDE SEQUENCE [LARGE SCALE GENOMIC DNA]</scope>
    <source>
        <strain evidence="6 7">DSM 46144</strain>
    </source>
</reference>
<evidence type="ECO:0000256" key="1">
    <source>
        <dbReference type="ARBA" id="ARBA00009986"/>
    </source>
</evidence>
<dbReference type="EMBL" id="FRCS01000003">
    <property type="protein sequence ID" value="SHN15916.1"/>
    <property type="molecule type" value="Genomic_DNA"/>
</dbReference>
<accession>A0A1M7PFV9</accession>
<dbReference type="RefSeq" id="WP_073256075.1">
    <property type="nucleotide sequence ID" value="NZ_FRCS01000003.1"/>
</dbReference>
<comment type="similarity">
    <text evidence="1 4">Belongs to the aldehyde dehydrogenase family.</text>
</comment>
<dbReference type="STRING" id="134849.SAMN05443668_103313"/>
<dbReference type="AlphaFoldDB" id="A0A1M7PFV9"/>
<evidence type="ECO:0000256" key="2">
    <source>
        <dbReference type="ARBA" id="ARBA00023002"/>
    </source>
</evidence>
<keyword evidence="2 4" id="KW-0560">Oxidoreductase</keyword>
<evidence type="ECO:0000256" key="4">
    <source>
        <dbReference type="RuleBase" id="RU003345"/>
    </source>
</evidence>
<gene>
    <name evidence="6" type="ORF">SAMN05443668_103313</name>
</gene>
<feature type="active site" evidence="3">
    <location>
        <position position="266"/>
    </location>
</feature>
<dbReference type="CDD" id="cd07089">
    <property type="entry name" value="ALDH_CddD-AldA-like"/>
    <property type="match status" value="1"/>
</dbReference>
<evidence type="ECO:0000256" key="3">
    <source>
        <dbReference type="PROSITE-ProRule" id="PRU10007"/>
    </source>
</evidence>
<protein>
    <submittedName>
        <fullName evidence="6">Aldehyde dehydrogenase (NAD+)</fullName>
    </submittedName>
</protein>
<evidence type="ECO:0000313" key="7">
    <source>
        <dbReference type="Proteomes" id="UP000184440"/>
    </source>
</evidence>
<dbReference type="PANTHER" id="PTHR42804">
    <property type="entry name" value="ALDEHYDE DEHYDROGENASE"/>
    <property type="match status" value="1"/>
</dbReference>
<dbReference type="SUPFAM" id="SSF53720">
    <property type="entry name" value="ALDH-like"/>
    <property type="match status" value="1"/>
</dbReference>
<feature type="domain" description="Aldehyde dehydrogenase" evidence="5">
    <location>
        <begin position="26"/>
        <end position="490"/>
    </location>
</feature>
<dbReference type="Pfam" id="PF00171">
    <property type="entry name" value="Aldedh"/>
    <property type="match status" value="1"/>
</dbReference>
<keyword evidence="7" id="KW-1185">Reference proteome</keyword>
<dbReference type="Gene3D" id="3.40.605.10">
    <property type="entry name" value="Aldehyde Dehydrogenase, Chain A, domain 1"/>
    <property type="match status" value="1"/>
</dbReference>
<dbReference type="PANTHER" id="PTHR42804:SF1">
    <property type="entry name" value="ALDEHYDE DEHYDROGENASE-RELATED"/>
    <property type="match status" value="1"/>
</dbReference>
<dbReference type="InterPro" id="IPR029510">
    <property type="entry name" value="Ald_DH_CS_GLU"/>
</dbReference>
<proteinExistence type="inferred from homology"/>
<dbReference type="Proteomes" id="UP000184440">
    <property type="component" value="Unassembled WGS sequence"/>
</dbReference>
<evidence type="ECO:0000259" key="5">
    <source>
        <dbReference type="Pfam" id="PF00171"/>
    </source>
</evidence>
<dbReference type="PROSITE" id="PS00687">
    <property type="entry name" value="ALDEHYDE_DEHYDR_GLU"/>
    <property type="match status" value="1"/>
</dbReference>
<dbReference type="InterPro" id="IPR016163">
    <property type="entry name" value="Ald_DH_C"/>
</dbReference>
<evidence type="ECO:0000313" key="6">
    <source>
        <dbReference type="EMBL" id="SHN15916.1"/>
    </source>
</evidence>
<dbReference type="GO" id="GO:0016620">
    <property type="term" value="F:oxidoreductase activity, acting on the aldehyde or oxo group of donors, NAD or NADP as acceptor"/>
    <property type="evidence" value="ECO:0007669"/>
    <property type="project" value="InterPro"/>
</dbReference>
<sequence>MGTPTETTSQLGELRMLIDGALTTASSGRTFMNVNPATEQALGVTADGGPLDMDRAVEAARRAFDTTSWATDHAFRQRCLRQLQQALDDDREAFRSEVIAEAGAPIAMTYGPQLDWPIDDAVRWPTDLISDYPWERHLPDSELFGMLSHRLVWKEAVGVVAAICPWNFPVEVLLNKIGPILATGNTVVVKPAPDTPWSATRLGRLVAERTDIPAGVLNIVPTSSNQVAEQLVLDPRVDMVSFTGSTAVGRHIAATAGPQMKRLFLELGGKSAMLVLDDADFASTVPGASLMCMHAGQGCALQTRLLVPRARYEEAVDLVTGAFAGLGCGDPTDPSTMSGPLISAKQRDRVLGYIKTGVQEGARITTGGGVPKRFERGFYVEPTVFADVDNTMTIAREEIFGPVLVVIPFEDDDDAVRLANDNDYGLSGAVFGGDRDRALAVTRRLRTGSAMVNGGLFYGADAPFGGYKASGIGRQNGVEGFEQYLQTKSVGYTDAIDD</sequence>
<organism evidence="6 7">
    <name type="scientific">Cryptosporangium aurantiacum</name>
    <dbReference type="NCBI Taxonomy" id="134849"/>
    <lineage>
        <taxon>Bacteria</taxon>
        <taxon>Bacillati</taxon>
        <taxon>Actinomycetota</taxon>
        <taxon>Actinomycetes</taxon>
        <taxon>Cryptosporangiales</taxon>
        <taxon>Cryptosporangiaceae</taxon>
        <taxon>Cryptosporangium</taxon>
    </lineage>
</organism>
<name>A0A1M7PFV9_9ACTN</name>
<dbReference type="InterPro" id="IPR016162">
    <property type="entry name" value="Ald_DH_N"/>
</dbReference>
<dbReference type="InterPro" id="IPR015590">
    <property type="entry name" value="Aldehyde_DH_dom"/>
</dbReference>